<dbReference type="GO" id="GO:0044550">
    <property type="term" value="P:secondary metabolite biosynthetic process"/>
    <property type="evidence" value="ECO:0007669"/>
    <property type="project" value="TreeGrafter"/>
</dbReference>
<feature type="domain" description="Beta-ketoacyl-[acyl-carrier-protein] synthase III N-terminal" evidence="4">
    <location>
        <begin position="112"/>
        <end position="191"/>
    </location>
</feature>
<dbReference type="Pfam" id="PF08545">
    <property type="entry name" value="ACP_syn_III"/>
    <property type="match status" value="1"/>
</dbReference>
<dbReference type="PANTHER" id="PTHR34069">
    <property type="entry name" value="3-OXOACYL-[ACYL-CARRIER-PROTEIN] SYNTHASE 3"/>
    <property type="match status" value="1"/>
</dbReference>
<dbReference type="RefSeq" id="WP_182848309.1">
    <property type="nucleotide sequence ID" value="NZ_BAAALP010000048.1"/>
</dbReference>
<keyword evidence="1 5" id="KW-0808">Transferase</keyword>
<gene>
    <name evidence="5" type="ORF">HNR61_008079</name>
</gene>
<evidence type="ECO:0000313" key="5">
    <source>
        <dbReference type="EMBL" id="MBA8956397.1"/>
    </source>
</evidence>
<organism evidence="5 6">
    <name type="scientific">Actinomadura namibiensis</name>
    <dbReference type="NCBI Taxonomy" id="182080"/>
    <lineage>
        <taxon>Bacteria</taxon>
        <taxon>Bacillati</taxon>
        <taxon>Actinomycetota</taxon>
        <taxon>Actinomycetes</taxon>
        <taxon>Streptosporangiales</taxon>
        <taxon>Thermomonosporaceae</taxon>
        <taxon>Actinomadura</taxon>
    </lineage>
</organism>
<dbReference type="Pfam" id="PF08541">
    <property type="entry name" value="ACP_syn_III_C"/>
    <property type="match status" value="1"/>
</dbReference>
<dbReference type="GO" id="GO:0004315">
    <property type="term" value="F:3-oxoacyl-[acyl-carrier-protein] synthase activity"/>
    <property type="evidence" value="ECO:0007669"/>
    <property type="project" value="InterPro"/>
</dbReference>
<dbReference type="GO" id="GO:0006633">
    <property type="term" value="P:fatty acid biosynthetic process"/>
    <property type="evidence" value="ECO:0007669"/>
    <property type="project" value="InterPro"/>
</dbReference>
<dbReference type="EC" id="2.3.1.180" evidence="5"/>
<keyword evidence="6" id="KW-1185">Reference proteome</keyword>
<feature type="domain" description="Beta-ketoacyl-[acyl-carrier-protein] synthase III C-terminal" evidence="3">
    <location>
        <begin position="241"/>
        <end position="329"/>
    </location>
</feature>
<dbReference type="Proteomes" id="UP000572680">
    <property type="component" value="Unassembled WGS sequence"/>
</dbReference>
<accession>A0A7W3QR94</accession>
<evidence type="ECO:0000313" key="6">
    <source>
        <dbReference type="Proteomes" id="UP000572680"/>
    </source>
</evidence>
<dbReference type="InterPro" id="IPR013747">
    <property type="entry name" value="ACP_syn_III_C"/>
</dbReference>
<dbReference type="NCBIfam" id="NF006829">
    <property type="entry name" value="PRK09352.1"/>
    <property type="match status" value="1"/>
</dbReference>
<protein>
    <submittedName>
        <fullName evidence="5">3-oxoacyl-[acyl-carrier-protein] synthase-3</fullName>
        <ecNumber evidence="5">2.3.1.180</ecNumber>
    </submittedName>
</protein>
<sequence length="335" mass="35168">MTRLTPTDVGVIGTGSCLPERRVDSREVAATLGVEHRWIVERVGVLERRFAGTGETGTGLAARAAARALDRAGVAPEDVDAIVLATSTPETPIPGVAARVQEAVGARNAFAFDVNAACAGWLVGIETARGFLRADERRRYVLVVGADTYSRILNPGDRRTYPLFGDGAGAVVVARVPAGEGIGRIEIRTDGRLGHYAVGGHGNLLTPDGLAGGAHHLTMLGRDIAALVRTEFPALVEDAVKEEGLTVADVDHLVCHQANPRLVREVAENAGFRPGQVVLTGDVIGNTAAASLPIGLDTAVRDGRIRAGDTVLMITFGAGMTWGRALMRWPSAARP</sequence>
<dbReference type="Gene3D" id="3.40.47.10">
    <property type="match status" value="1"/>
</dbReference>
<evidence type="ECO:0000256" key="1">
    <source>
        <dbReference type="ARBA" id="ARBA00022679"/>
    </source>
</evidence>
<keyword evidence="2 5" id="KW-0012">Acyltransferase</keyword>
<dbReference type="EMBL" id="JACJIA010000015">
    <property type="protein sequence ID" value="MBA8956397.1"/>
    <property type="molecule type" value="Genomic_DNA"/>
</dbReference>
<evidence type="ECO:0000256" key="2">
    <source>
        <dbReference type="ARBA" id="ARBA00023315"/>
    </source>
</evidence>
<proteinExistence type="predicted"/>
<dbReference type="InterPro" id="IPR013751">
    <property type="entry name" value="ACP_syn_III_N"/>
</dbReference>
<dbReference type="SUPFAM" id="SSF53901">
    <property type="entry name" value="Thiolase-like"/>
    <property type="match status" value="1"/>
</dbReference>
<dbReference type="PANTHER" id="PTHR34069:SF2">
    <property type="entry name" value="BETA-KETOACYL-[ACYL-CARRIER-PROTEIN] SYNTHASE III"/>
    <property type="match status" value="1"/>
</dbReference>
<dbReference type="GO" id="GO:0033818">
    <property type="term" value="F:beta-ketoacyl-acyl-carrier-protein synthase III activity"/>
    <property type="evidence" value="ECO:0007669"/>
    <property type="project" value="UniProtKB-EC"/>
</dbReference>
<evidence type="ECO:0000259" key="3">
    <source>
        <dbReference type="Pfam" id="PF08541"/>
    </source>
</evidence>
<dbReference type="InterPro" id="IPR016039">
    <property type="entry name" value="Thiolase-like"/>
</dbReference>
<dbReference type="AlphaFoldDB" id="A0A7W3QR94"/>
<dbReference type="CDD" id="cd00830">
    <property type="entry name" value="KAS_III"/>
    <property type="match status" value="1"/>
</dbReference>
<name>A0A7W3QR94_ACTNM</name>
<comment type="caution">
    <text evidence="5">The sequence shown here is derived from an EMBL/GenBank/DDBJ whole genome shotgun (WGS) entry which is preliminary data.</text>
</comment>
<evidence type="ECO:0000259" key="4">
    <source>
        <dbReference type="Pfam" id="PF08545"/>
    </source>
</evidence>
<reference evidence="5 6" key="1">
    <citation type="submission" date="2020-08" db="EMBL/GenBank/DDBJ databases">
        <title>Genomic Encyclopedia of Type Strains, Phase IV (KMG-IV): sequencing the most valuable type-strain genomes for metagenomic binning, comparative biology and taxonomic classification.</title>
        <authorList>
            <person name="Goeker M."/>
        </authorList>
    </citation>
    <scope>NUCLEOTIDE SEQUENCE [LARGE SCALE GENOMIC DNA]</scope>
    <source>
        <strain evidence="5 6">DSM 44197</strain>
    </source>
</reference>